<keyword evidence="2" id="KW-1185">Reference proteome</keyword>
<accession>A0ACB9YQ67</accession>
<sequence length="668" mass="71117">MSPFWLADELIGSVSDFKAAHRRDLSTASSKTLNAGSEADSQRRFRLDSISDVPEPTQRYSALADLLIDSAPHLRHLATVRTDDAGFRLSSDRPKRQLVTPVSEQRHPGKPGVRLSRTQKPYEPSVQESDRESQPSSAGQSVDNGDFLQGLPLLLLTIGLSLVVFLISIDRTIITTAIPFITAEFKSTADIGWYGSSYLLTACAFQPVFGRVFTLFNPKWSYLLSMFVFEIGSIISGWAPTSATLIIGRAIAGFGSAGILTGSFVIVATAVPLKVRPIYTAVVGLMFGVGATVGPLIGGVFTDLITWRWCFWINLPVGAVTIIVMILVYHPRVRDGPKRTPFKRFIDLDLVGNVILLAASVMLFLALEYTLTGAAWASAKVIGLLCGAFATAVVLVLWLWWKQDAALIPPAIAKQRTVAASCLMAFFTYGALLIHTYFLPIWFQAILGYSAIQSGVAMIPYFVANALFSVFSGIFVSVVGYFTPPAILGSAIGTVGCGIITLFSPKMTTAMWIGFEILASAGFGMSIQQGFTAVQTVLGPDELAVGTAAVVASQSLGGAVFISVGNSVFQNRLQSLVSQTEIPGLDVGAVVSAGAVAFRDVVPAADLPALLALYDAALHTVLIVAVPLGALACLSCCFLQWKSVKKPASLAAAGDVEKKSDDAVALSA</sequence>
<reference evidence="1 2" key="1">
    <citation type="journal article" date="2022" name="New Phytol.">
        <title>Ecological generalism drives hyperdiversity of secondary metabolite gene clusters in xylarialean endophytes.</title>
        <authorList>
            <person name="Franco M.E.E."/>
            <person name="Wisecaver J.H."/>
            <person name="Arnold A.E."/>
            <person name="Ju Y.M."/>
            <person name="Slot J.C."/>
            <person name="Ahrendt S."/>
            <person name="Moore L.P."/>
            <person name="Eastman K.E."/>
            <person name="Scott K."/>
            <person name="Konkel Z."/>
            <person name="Mondo S.J."/>
            <person name="Kuo A."/>
            <person name="Hayes R.D."/>
            <person name="Haridas S."/>
            <person name="Andreopoulos B."/>
            <person name="Riley R."/>
            <person name="LaButti K."/>
            <person name="Pangilinan J."/>
            <person name="Lipzen A."/>
            <person name="Amirebrahimi M."/>
            <person name="Yan J."/>
            <person name="Adam C."/>
            <person name="Keymanesh K."/>
            <person name="Ng V."/>
            <person name="Louie K."/>
            <person name="Northen T."/>
            <person name="Drula E."/>
            <person name="Henrissat B."/>
            <person name="Hsieh H.M."/>
            <person name="Youens-Clark K."/>
            <person name="Lutzoni F."/>
            <person name="Miadlikowska J."/>
            <person name="Eastwood D.C."/>
            <person name="Hamelin R.C."/>
            <person name="Grigoriev I.V."/>
            <person name="U'Ren J.M."/>
        </authorList>
    </citation>
    <scope>NUCLEOTIDE SEQUENCE [LARGE SCALE GENOMIC DNA]</scope>
    <source>
        <strain evidence="1 2">CBS 119005</strain>
    </source>
</reference>
<dbReference type="Proteomes" id="UP001497700">
    <property type="component" value="Unassembled WGS sequence"/>
</dbReference>
<organism evidence="1 2">
    <name type="scientific">Hypoxylon rubiginosum</name>
    <dbReference type="NCBI Taxonomy" id="110542"/>
    <lineage>
        <taxon>Eukaryota</taxon>
        <taxon>Fungi</taxon>
        <taxon>Dikarya</taxon>
        <taxon>Ascomycota</taxon>
        <taxon>Pezizomycotina</taxon>
        <taxon>Sordariomycetes</taxon>
        <taxon>Xylariomycetidae</taxon>
        <taxon>Xylariales</taxon>
        <taxon>Hypoxylaceae</taxon>
        <taxon>Hypoxylon</taxon>
    </lineage>
</organism>
<evidence type="ECO:0000313" key="1">
    <source>
        <dbReference type="EMBL" id="KAI4861503.1"/>
    </source>
</evidence>
<protein>
    <submittedName>
        <fullName evidence="1">MFS general substrate transporter</fullName>
    </submittedName>
</protein>
<gene>
    <name evidence="1" type="ORF">F4820DRAFT_460888</name>
</gene>
<dbReference type="EMBL" id="MU393550">
    <property type="protein sequence ID" value="KAI4861503.1"/>
    <property type="molecule type" value="Genomic_DNA"/>
</dbReference>
<evidence type="ECO:0000313" key="2">
    <source>
        <dbReference type="Proteomes" id="UP001497700"/>
    </source>
</evidence>
<name>A0ACB9YQ67_9PEZI</name>
<comment type="caution">
    <text evidence="1">The sequence shown here is derived from an EMBL/GenBank/DDBJ whole genome shotgun (WGS) entry which is preliminary data.</text>
</comment>
<proteinExistence type="predicted"/>